<sequence length="347" mass="39696">MSASYWSSTQRRFWTYSKPELAQIRRSLEDENKELVQKYPLPDRRLLHVYFCSQLNKLVRRLKLSQQAVATAQVYIRRVYTKIEIRRTNPNLVIVTALYLACKMEESPQHIRMILGEARQAWQDIILPDTSKLGECEFSLISEMNSQLIIHHPYRSLSDLQTSFKLTHEEYSQAEYVLNDHYFTDLPLLHPPHVIAIAAMVIAVTLGPTQTGINMLTAANMQTAMSNLSNQQAGNAGGSPARMQLMMNWLADSTVDIEAVADCVQEMVSLYEVWEQYNEKTSQLGSDTAIEETDSDLRLYRKSKLRHTQLQSAVLILILGFVVAIMAIVISSVNRFDKRLQDLHIGF</sequence>
<dbReference type="SUPFAM" id="SSF47954">
    <property type="entry name" value="Cyclin-like"/>
    <property type="match status" value="2"/>
</dbReference>
<feature type="domain" description="Cyclin-like" evidence="5">
    <location>
        <begin position="53"/>
        <end position="142"/>
    </location>
</feature>
<dbReference type="Pfam" id="PF00134">
    <property type="entry name" value="Cyclin_N"/>
    <property type="match status" value="1"/>
</dbReference>
<dbReference type="CDD" id="cd20513">
    <property type="entry name" value="CYCLIN_CCNC_rpt1"/>
    <property type="match status" value="1"/>
</dbReference>
<dbReference type="InterPro" id="IPR043198">
    <property type="entry name" value="Cyclin/Ssn8"/>
</dbReference>
<comment type="caution">
    <text evidence="6">The sequence shown here is derived from an EMBL/GenBank/DDBJ whole genome shotgun (WGS) entry which is preliminary data.</text>
</comment>
<evidence type="ECO:0000256" key="2">
    <source>
        <dbReference type="ARBA" id="ARBA00014912"/>
    </source>
</evidence>
<gene>
    <name evidence="6" type="ORF">GTA08_BOTSDO05140</name>
</gene>
<dbReference type="SMART" id="SM00385">
    <property type="entry name" value="CYCLIN"/>
    <property type="match status" value="1"/>
</dbReference>
<dbReference type="GO" id="GO:0016538">
    <property type="term" value="F:cyclin-dependent protein serine/threonine kinase regulator activity"/>
    <property type="evidence" value="ECO:0007669"/>
    <property type="project" value="InterPro"/>
</dbReference>
<dbReference type="Gene3D" id="1.10.472.10">
    <property type="entry name" value="Cyclin-like"/>
    <property type="match status" value="2"/>
</dbReference>
<dbReference type="GO" id="GO:0006357">
    <property type="term" value="P:regulation of transcription by RNA polymerase II"/>
    <property type="evidence" value="ECO:0007669"/>
    <property type="project" value="InterPro"/>
</dbReference>
<dbReference type="InterPro" id="IPR013763">
    <property type="entry name" value="Cyclin-like_dom"/>
</dbReference>
<dbReference type="InterPro" id="IPR006671">
    <property type="entry name" value="Cyclin_N"/>
</dbReference>
<dbReference type="AlphaFoldDB" id="A0A8H4IUT8"/>
<evidence type="ECO:0000313" key="6">
    <source>
        <dbReference type="EMBL" id="KAF4306739.1"/>
    </source>
</evidence>
<accession>A0A8H4IUT8</accession>
<evidence type="ECO:0000256" key="1">
    <source>
        <dbReference type="ARBA" id="ARBA00008638"/>
    </source>
</evidence>
<keyword evidence="4" id="KW-0812">Transmembrane</keyword>
<organism evidence="6 7">
    <name type="scientific">Botryosphaeria dothidea</name>
    <dbReference type="NCBI Taxonomy" id="55169"/>
    <lineage>
        <taxon>Eukaryota</taxon>
        <taxon>Fungi</taxon>
        <taxon>Dikarya</taxon>
        <taxon>Ascomycota</taxon>
        <taxon>Pezizomycotina</taxon>
        <taxon>Dothideomycetes</taxon>
        <taxon>Dothideomycetes incertae sedis</taxon>
        <taxon>Botryosphaeriales</taxon>
        <taxon>Botryosphaeriaceae</taxon>
        <taxon>Botryosphaeria</taxon>
    </lineage>
</organism>
<keyword evidence="4" id="KW-1133">Transmembrane helix</keyword>
<evidence type="ECO:0000313" key="7">
    <source>
        <dbReference type="Proteomes" id="UP000572817"/>
    </source>
</evidence>
<keyword evidence="3" id="KW-0195">Cyclin</keyword>
<dbReference type="InterPro" id="IPR036915">
    <property type="entry name" value="Cyclin-like_sf"/>
</dbReference>
<dbReference type="EMBL" id="WWBZ02000033">
    <property type="protein sequence ID" value="KAF4306739.1"/>
    <property type="molecule type" value="Genomic_DNA"/>
</dbReference>
<evidence type="ECO:0000259" key="5">
    <source>
        <dbReference type="SMART" id="SM00385"/>
    </source>
</evidence>
<feature type="transmembrane region" description="Helical" evidence="4">
    <location>
        <begin position="310"/>
        <end position="330"/>
    </location>
</feature>
<dbReference type="PIRSF" id="PIRSF028758">
    <property type="entry name" value="Cyclin, C/H/G types"/>
    <property type="match status" value="1"/>
</dbReference>
<dbReference type="PANTHER" id="PTHR10026">
    <property type="entry name" value="CYCLIN"/>
    <property type="match status" value="1"/>
</dbReference>
<name>A0A8H4IUT8_9PEZI</name>
<keyword evidence="4" id="KW-0472">Membrane</keyword>
<keyword evidence="7" id="KW-1185">Reference proteome</keyword>
<proteinExistence type="inferred from homology"/>
<evidence type="ECO:0000256" key="3">
    <source>
        <dbReference type="RuleBase" id="RU000383"/>
    </source>
</evidence>
<reference evidence="6" key="1">
    <citation type="submission" date="2020-04" db="EMBL/GenBank/DDBJ databases">
        <title>Genome Assembly and Annotation of Botryosphaeria dothidea sdau 11-99, a Latent Pathogen of Apple Fruit Ring Rot in China.</title>
        <authorList>
            <person name="Yu C."/>
            <person name="Diao Y."/>
            <person name="Lu Q."/>
            <person name="Zhao J."/>
            <person name="Cui S."/>
            <person name="Peng C."/>
            <person name="He B."/>
            <person name="Liu H."/>
        </authorList>
    </citation>
    <scope>NUCLEOTIDE SEQUENCE [LARGE SCALE GENOMIC DNA]</scope>
    <source>
        <strain evidence="6">Sdau11-99</strain>
    </source>
</reference>
<comment type="similarity">
    <text evidence="1">Belongs to the cyclin family. Cyclin C subfamily.</text>
</comment>
<evidence type="ECO:0000256" key="4">
    <source>
        <dbReference type="SAM" id="Phobius"/>
    </source>
</evidence>
<protein>
    <recommendedName>
        <fullName evidence="2">RNA polymerase II holoenzyme cyclin-like subunit</fullName>
    </recommendedName>
</protein>
<dbReference type="OrthoDB" id="10266018at2759"/>
<dbReference type="Proteomes" id="UP000572817">
    <property type="component" value="Unassembled WGS sequence"/>
</dbReference>